<comment type="similarity">
    <text evidence="2">Belongs to the amino acid-polyamine-organocation (APC) superfamily. Spore germination protein (SGP) (TC 2.A.3.9) family.</text>
</comment>
<evidence type="ECO:0000256" key="9">
    <source>
        <dbReference type="SAM" id="Phobius"/>
    </source>
</evidence>
<comment type="caution">
    <text evidence="10">The sequence shown here is derived from an EMBL/GenBank/DDBJ whole genome shotgun (WGS) entry which is preliminary data.</text>
</comment>
<protein>
    <submittedName>
        <fullName evidence="10">Uncharacterized protein</fullName>
    </submittedName>
</protein>
<evidence type="ECO:0000256" key="4">
    <source>
        <dbReference type="ARBA" id="ARBA00022544"/>
    </source>
</evidence>
<dbReference type="PANTHER" id="PTHR34975:SF2">
    <property type="entry name" value="SPORE GERMINATION PROTEIN A2"/>
    <property type="match status" value="1"/>
</dbReference>
<evidence type="ECO:0000256" key="2">
    <source>
        <dbReference type="ARBA" id="ARBA00007998"/>
    </source>
</evidence>
<evidence type="ECO:0000256" key="3">
    <source>
        <dbReference type="ARBA" id="ARBA00022448"/>
    </source>
</evidence>
<keyword evidence="3" id="KW-0813">Transport</keyword>
<evidence type="ECO:0000256" key="5">
    <source>
        <dbReference type="ARBA" id="ARBA00022692"/>
    </source>
</evidence>
<dbReference type="Pfam" id="PF03845">
    <property type="entry name" value="Spore_permease"/>
    <property type="match status" value="1"/>
</dbReference>
<gene>
    <name evidence="10" type="ORF">D3H55_09135</name>
</gene>
<evidence type="ECO:0000313" key="10">
    <source>
        <dbReference type="EMBL" id="RIW34668.1"/>
    </source>
</evidence>
<organism evidence="10 11">
    <name type="scientific">Bacillus salacetis</name>
    <dbReference type="NCBI Taxonomy" id="2315464"/>
    <lineage>
        <taxon>Bacteria</taxon>
        <taxon>Bacillati</taxon>
        <taxon>Bacillota</taxon>
        <taxon>Bacilli</taxon>
        <taxon>Bacillales</taxon>
        <taxon>Bacillaceae</taxon>
        <taxon>Bacillus</taxon>
    </lineage>
</organism>
<dbReference type="EMBL" id="QXIR01000010">
    <property type="protein sequence ID" value="RIW34668.1"/>
    <property type="molecule type" value="Genomic_DNA"/>
</dbReference>
<evidence type="ECO:0000256" key="7">
    <source>
        <dbReference type="ARBA" id="ARBA00023136"/>
    </source>
</evidence>
<feature type="transmembrane region" description="Helical" evidence="9">
    <location>
        <begin position="30"/>
        <end position="48"/>
    </location>
</feature>
<accession>A0A3A1QZZ5</accession>
<feature type="transmembrane region" description="Helical" evidence="9">
    <location>
        <begin position="60"/>
        <end position="81"/>
    </location>
</feature>
<name>A0A3A1QZZ5_9BACI</name>
<keyword evidence="6 9" id="KW-1133">Transmembrane helix</keyword>
<keyword evidence="11" id="KW-1185">Reference proteome</keyword>
<dbReference type="GO" id="GO:0016020">
    <property type="term" value="C:membrane"/>
    <property type="evidence" value="ECO:0007669"/>
    <property type="project" value="UniProtKB-SubCell"/>
</dbReference>
<evidence type="ECO:0000256" key="6">
    <source>
        <dbReference type="ARBA" id="ARBA00022989"/>
    </source>
</evidence>
<dbReference type="Gene3D" id="1.20.1740.10">
    <property type="entry name" value="Amino acid/polyamine transporter I"/>
    <property type="match status" value="1"/>
</dbReference>
<feature type="transmembrane region" description="Helical" evidence="9">
    <location>
        <begin position="135"/>
        <end position="152"/>
    </location>
</feature>
<dbReference type="OrthoDB" id="2446105at2"/>
<feature type="compositionally biased region" description="Basic and acidic residues" evidence="8">
    <location>
        <begin position="1"/>
        <end position="17"/>
    </location>
</feature>
<evidence type="ECO:0000313" key="11">
    <source>
        <dbReference type="Proteomes" id="UP000265801"/>
    </source>
</evidence>
<keyword evidence="7 9" id="KW-0472">Membrane</keyword>
<dbReference type="Proteomes" id="UP000265801">
    <property type="component" value="Unassembled WGS sequence"/>
</dbReference>
<dbReference type="GO" id="GO:0009847">
    <property type="term" value="P:spore germination"/>
    <property type="evidence" value="ECO:0007669"/>
    <property type="project" value="InterPro"/>
</dbReference>
<evidence type="ECO:0000256" key="8">
    <source>
        <dbReference type="SAM" id="MobiDB-lite"/>
    </source>
</evidence>
<reference evidence="10 11" key="1">
    <citation type="submission" date="2018-09" db="EMBL/GenBank/DDBJ databases">
        <title>Bacillus saliacetes sp. nov., isolated from Thai shrimp paste (Ka-pi).</title>
        <authorList>
            <person name="Daroonpunt R."/>
            <person name="Tanasupawat S."/>
            <person name="Yiamsombut S."/>
        </authorList>
    </citation>
    <scope>NUCLEOTIDE SEQUENCE [LARGE SCALE GENOMIC DNA]</scope>
    <source>
        <strain evidence="10 11">SKP7-4</strain>
    </source>
</reference>
<feature type="transmembrane region" description="Helical" evidence="9">
    <location>
        <begin position="164"/>
        <end position="181"/>
    </location>
</feature>
<comment type="subcellular location">
    <subcellularLocation>
        <location evidence="1">Membrane</location>
        <topology evidence="1">Multi-pass membrane protein</topology>
    </subcellularLocation>
</comment>
<dbReference type="InterPro" id="IPR004761">
    <property type="entry name" value="Spore_GerAB"/>
</dbReference>
<sequence length="208" mass="23408">MGGRSGSEDKGPSEGGKRLMNSNKVTKGQLFMLLLQTQIGIGILSLPYDVSQKAESDGWISILISGAVIEILMIMYLFLFIKGKVDSFHSLIQSLLGKWMGSLINSLYFLYFLTIAMLILTLFNEIIDIWVLPRTPNWIIAFMFVILGFYLGRETLQILARFNVLAAPVLVIMFFLVSYALKDAEFLYMFPLGAAGIKILQPPVKRHF</sequence>
<keyword evidence="5 9" id="KW-0812">Transmembrane</keyword>
<feature type="region of interest" description="Disordered" evidence="8">
    <location>
        <begin position="1"/>
        <end position="20"/>
    </location>
</feature>
<dbReference type="PANTHER" id="PTHR34975">
    <property type="entry name" value="SPORE GERMINATION PROTEIN A2"/>
    <property type="match status" value="1"/>
</dbReference>
<dbReference type="AlphaFoldDB" id="A0A3A1QZZ5"/>
<keyword evidence="4" id="KW-0309">Germination</keyword>
<proteinExistence type="inferred from homology"/>
<feature type="transmembrane region" description="Helical" evidence="9">
    <location>
        <begin position="102"/>
        <end position="123"/>
    </location>
</feature>
<evidence type="ECO:0000256" key="1">
    <source>
        <dbReference type="ARBA" id="ARBA00004141"/>
    </source>
</evidence>